<dbReference type="AlphaFoldDB" id="A0A7W7QT80"/>
<accession>A0A7W7QT80</accession>
<protein>
    <submittedName>
        <fullName evidence="6">RNA polymerase-binding transcription factor DksA</fullName>
    </submittedName>
</protein>
<dbReference type="PROSITE" id="PS51128">
    <property type="entry name" value="ZF_DKSA_2"/>
    <property type="match status" value="2"/>
</dbReference>
<evidence type="ECO:0000256" key="4">
    <source>
        <dbReference type="PROSITE-ProRule" id="PRU00510"/>
    </source>
</evidence>
<name>A0A7W7QT80_9ACTN</name>
<dbReference type="SUPFAM" id="SSF57716">
    <property type="entry name" value="Glucocorticoid receptor-like (DNA-binding domain)"/>
    <property type="match status" value="1"/>
</dbReference>
<dbReference type="EMBL" id="JACHJP010000007">
    <property type="protein sequence ID" value="MBB4918761.1"/>
    <property type="molecule type" value="Genomic_DNA"/>
</dbReference>
<keyword evidence="7" id="KW-1185">Reference proteome</keyword>
<dbReference type="InterPro" id="IPR020458">
    <property type="entry name" value="Znf_DskA_TraR_CS"/>
</dbReference>
<gene>
    <name evidence="6" type="ORF">FHS44_005891</name>
</gene>
<reference evidence="6 7" key="1">
    <citation type="submission" date="2020-08" db="EMBL/GenBank/DDBJ databases">
        <title>Genomic Encyclopedia of Type Strains, Phase III (KMG-III): the genomes of soil and plant-associated and newly described type strains.</title>
        <authorList>
            <person name="Whitman W."/>
        </authorList>
    </citation>
    <scope>NUCLEOTIDE SEQUENCE [LARGE SCALE GENOMIC DNA]</scope>
    <source>
        <strain evidence="6 7">CECT 8840</strain>
    </source>
</reference>
<feature type="domain" description="Zinc finger DksA/TraR C4-type" evidence="5">
    <location>
        <begin position="83"/>
        <end position="111"/>
    </location>
</feature>
<feature type="domain" description="Zinc finger DksA/TraR C4-type" evidence="5">
    <location>
        <begin position="210"/>
        <end position="243"/>
    </location>
</feature>
<dbReference type="GO" id="GO:0008270">
    <property type="term" value="F:zinc ion binding"/>
    <property type="evidence" value="ECO:0007669"/>
    <property type="project" value="UniProtKB-KW"/>
</dbReference>
<dbReference type="PANTHER" id="PTHR33823">
    <property type="entry name" value="RNA POLYMERASE-BINDING TRANSCRIPTION FACTOR DKSA-RELATED"/>
    <property type="match status" value="1"/>
</dbReference>
<dbReference type="Gene3D" id="1.20.120.910">
    <property type="entry name" value="DksA, coiled-coil domain"/>
    <property type="match status" value="2"/>
</dbReference>
<organism evidence="6 7">
    <name type="scientific">Streptosporangium saharense</name>
    <dbReference type="NCBI Taxonomy" id="1706840"/>
    <lineage>
        <taxon>Bacteria</taxon>
        <taxon>Bacillati</taxon>
        <taxon>Actinomycetota</taxon>
        <taxon>Actinomycetes</taxon>
        <taxon>Streptosporangiales</taxon>
        <taxon>Streptosporangiaceae</taxon>
        <taxon>Streptosporangium</taxon>
    </lineage>
</organism>
<evidence type="ECO:0000256" key="1">
    <source>
        <dbReference type="ARBA" id="ARBA00022723"/>
    </source>
</evidence>
<feature type="zinc finger region" description="dksA C4-type" evidence="4">
    <location>
        <begin position="87"/>
        <end position="111"/>
    </location>
</feature>
<evidence type="ECO:0000256" key="3">
    <source>
        <dbReference type="ARBA" id="ARBA00022833"/>
    </source>
</evidence>
<comment type="caution">
    <text evidence="6">The sequence shown here is derived from an EMBL/GenBank/DDBJ whole genome shotgun (WGS) entry which is preliminary data.</text>
</comment>
<keyword evidence="1" id="KW-0479">Metal-binding</keyword>
<evidence type="ECO:0000313" key="7">
    <source>
        <dbReference type="Proteomes" id="UP000552644"/>
    </source>
</evidence>
<dbReference type="RefSeq" id="WP_184720315.1">
    <property type="nucleotide sequence ID" value="NZ_JACHJP010000007.1"/>
</dbReference>
<dbReference type="Proteomes" id="UP000552644">
    <property type="component" value="Unassembled WGS sequence"/>
</dbReference>
<proteinExistence type="predicted"/>
<evidence type="ECO:0000259" key="5">
    <source>
        <dbReference type="Pfam" id="PF01258"/>
    </source>
</evidence>
<dbReference type="InterPro" id="IPR000962">
    <property type="entry name" value="Znf_DskA_TraR"/>
</dbReference>
<dbReference type="Pfam" id="PF01258">
    <property type="entry name" value="zf-dskA_traR"/>
    <property type="match status" value="2"/>
</dbReference>
<keyword evidence="2" id="KW-0863">Zinc-finger</keyword>
<dbReference type="PANTHER" id="PTHR33823:SF4">
    <property type="entry name" value="GENERAL STRESS PROTEIN 16O"/>
    <property type="match status" value="1"/>
</dbReference>
<sequence length="245" mass="27178">MGDIRSTSRLLEDYQRHTTHLEELRALLHERLAAARDVMTETEPETGTGAGDEPVSLSARRAARAARTATEIEAAIERLDFGVYGTCEQCGVFIALRRLRQEPHTRHCDDCDTSRVLPAGPALASFPNLRKDQNTMISDVHLSSVQLDSIREELEGQLMRWTRQLSELEAAVGDDSVQVSEKSGLLADIVSAERSASVLRTALKEIAELTYGRCDGCGSGIPFERLKARPLARFCMNCQRRHENG</sequence>
<feature type="zinc finger region" description="dksA C4-type" evidence="4">
    <location>
        <begin position="214"/>
        <end position="238"/>
    </location>
</feature>
<evidence type="ECO:0000313" key="6">
    <source>
        <dbReference type="EMBL" id="MBB4918761.1"/>
    </source>
</evidence>
<evidence type="ECO:0000256" key="2">
    <source>
        <dbReference type="ARBA" id="ARBA00022771"/>
    </source>
</evidence>
<dbReference type="PROSITE" id="PS01102">
    <property type="entry name" value="ZF_DKSA_1"/>
    <property type="match status" value="2"/>
</dbReference>
<keyword evidence="3" id="KW-0862">Zinc</keyword>